<evidence type="ECO:0000313" key="2">
    <source>
        <dbReference type="Proteomes" id="UP000825935"/>
    </source>
</evidence>
<dbReference type="EMBL" id="CM035408">
    <property type="protein sequence ID" value="KAH7442271.1"/>
    <property type="molecule type" value="Genomic_DNA"/>
</dbReference>
<reference evidence="1" key="1">
    <citation type="submission" date="2021-08" db="EMBL/GenBank/DDBJ databases">
        <title>WGS assembly of Ceratopteris richardii.</title>
        <authorList>
            <person name="Marchant D.B."/>
            <person name="Chen G."/>
            <person name="Jenkins J."/>
            <person name="Shu S."/>
            <person name="Leebens-Mack J."/>
            <person name="Grimwood J."/>
            <person name="Schmutz J."/>
            <person name="Soltis P."/>
            <person name="Soltis D."/>
            <person name="Chen Z.-H."/>
        </authorList>
    </citation>
    <scope>NUCLEOTIDE SEQUENCE</scope>
    <source>
        <strain evidence="1">Whitten #5841</strain>
        <tissue evidence="1">Leaf</tissue>
    </source>
</reference>
<gene>
    <name evidence="1" type="ORF">KP509_03G079600</name>
</gene>
<dbReference type="AlphaFoldDB" id="A0A8T2V1B0"/>
<accession>A0A8T2V1B0</accession>
<protein>
    <submittedName>
        <fullName evidence="1">Uncharacterized protein</fullName>
    </submittedName>
</protein>
<evidence type="ECO:0000313" key="1">
    <source>
        <dbReference type="EMBL" id="KAH7442271.1"/>
    </source>
</evidence>
<proteinExistence type="predicted"/>
<name>A0A8T2V1B0_CERRI</name>
<comment type="caution">
    <text evidence="1">The sequence shown here is derived from an EMBL/GenBank/DDBJ whole genome shotgun (WGS) entry which is preliminary data.</text>
</comment>
<keyword evidence="2" id="KW-1185">Reference proteome</keyword>
<sequence>MKAYSSMSKEGARSENQKGKVETYHVGICLPFASLKRMLQRLEKV</sequence>
<organism evidence="1 2">
    <name type="scientific">Ceratopteris richardii</name>
    <name type="common">Triangle waterfern</name>
    <dbReference type="NCBI Taxonomy" id="49495"/>
    <lineage>
        <taxon>Eukaryota</taxon>
        <taxon>Viridiplantae</taxon>
        <taxon>Streptophyta</taxon>
        <taxon>Embryophyta</taxon>
        <taxon>Tracheophyta</taxon>
        <taxon>Polypodiopsida</taxon>
        <taxon>Polypodiidae</taxon>
        <taxon>Polypodiales</taxon>
        <taxon>Pteridineae</taxon>
        <taxon>Pteridaceae</taxon>
        <taxon>Parkerioideae</taxon>
        <taxon>Ceratopteris</taxon>
    </lineage>
</organism>
<dbReference type="Proteomes" id="UP000825935">
    <property type="component" value="Chromosome 3"/>
</dbReference>